<evidence type="ECO:0000313" key="2">
    <source>
        <dbReference type="Proteomes" id="UP000323565"/>
    </source>
</evidence>
<keyword evidence="2" id="KW-1185">Reference proteome</keyword>
<sequence>MNVETSARPQLSVRVDVGDESTTRTCHVAEGTFDVGTARGTYESVAVEEIIAHLTCDITAAGPDATCAVAAVVTAGEDLHVYALAERCEGTWTDRRQPLEPVPTTWEDVRSGIVMAALDLLAAAGVSS</sequence>
<dbReference type="Proteomes" id="UP000323565">
    <property type="component" value="Chromosome"/>
</dbReference>
<protein>
    <submittedName>
        <fullName evidence="1">Uncharacterized protein</fullName>
    </submittedName>
</protein>
<evidence type="ECO:0000313" key="1">
    <source>
        <dbReference type="EMBL" id="QEH92372.1"/>
    </source>
</evidence>
<dbReference type="EMBL" id="CP043031">
    <property type="protein sequence ID" value="QEH92372.1"/>
    <property type="molecule type" value="Genomic_DNA"/>
</dbReference>
<reference evidence="1 2" key="1">
    <citation type="submission" date="2019-08" db="EMBL/GenBank/DDBJ databases">
        <title>Dermacoccus abyssi strain HZAU 226, whole genome Nanopore sequencing project.</title>
        <authorList>
            <person name="Guo A."/>
            <person name="Zhang X."/>
            <person name="Ruan Y."/>
            <person name="Liu W."/>
            <person name="Chen Q."/>
            <person name="Gu L."/>
        </authorList>
    </citation>
    <scope>NUCLEOTIDE SEQUENCE [LARGE SCALE GENOMIC DNA]</scope>
    <source>
        <strain evidence="1 2">HZAU 226</strain>
    </source>
</reference>
<organism evidence="1 2">
    <name type="scientific">Dermacoccus abyssi</name>
    <dbReference type="NCBI Taxonomy" id="322596"/>
    <lineage>
        <taxon>Bacteria</taxon>
        <taxon>Bacillati</taxon>
        <taxon>Actinomycetota</taxon>
        <taxon>Actinomycetes</taxon>
        <taxon>Micrococcales</taxon>
        <taxon>Dermacoccaceae</taxon>
        <taxon>Dermacoccus</taxon>
    </lineage>
</organism>
<gene>
    <name evidence="1" type="ORF">FV141_01565</name>
</gene>
<name>A0ABX5Z6Y6_9MICO</name>
<proteinExistence type="predicted"/>
<accession>A0ABX5Z6Y6</accession>